<dbReference type="InterPro" id="IPR005761">
    <property type="entry name" value="UDP-N-AcMur-Glu-dNH2Pim_ligase"/>
</dbReference>
<gene>
    <name evidence="8" type="primary">murE</name>
    <name evidence="13" type="ORF">FYJ65_05280</name>
</gene>
<dbReference type="NCBIfam" id="NF001126">
    <property type="entry name" value="PRK00139.1-4"/>
    <property type="match status" value="1"/>
</dbReference>
<dbReference type="Pfam" id="PF01225">
    <property type="entry name" value="Mur_ligase"/>
    <property type="match status" value="1"/>
</dbReference>
<feature type="binding site" evidence="8">
    <location>
        <position position="7"/>
    </location>
    <ligand>
        <name>UDP-N-acetyl-alpha-D-muramoyl-L-alanyl-D-glutamate</name>
        <dbReference type="ChEBI" id="CHEBI:83900"/>
    </ligand>
</feature>
<dbReference type="PANTHER" id="PTHR23135:SF4">
    <property type="entry name" value="UDP-N-ACETYLMURAMOYL-L-ALANYL-D-GLUTAMATE--2,6-DIAMINOPIMELATE LIGASE MURE HOMOLOG, CHLOROPLASTIC"/>
    <property type="match status" value="1"/>
</dbReference>
<dbReference type="AlphaFoldDB" id="A0A6N7X557"/>
<evidence type="ECO:0000256" key="1">
    <source>
        <dbReference type="ARBA" id="ARBA00004752"/>
    </source>
</evidence>
<feature type="binding site" evidence="8">
    <location>
        <position position="158"/>
    </location>
    <ligand>
        <name>UDP-N-acetyl-alpha-D-muramoyl-L-alanyl-D-glutamate</name>
        <dbReference type="ChEBI" id="CHEBI:83900"/>
    </ligand>
</feature>
<comment type="pathway">
    <text evidence="1 8 9">Cell wall biogenesis; peptidoglycan biosynthesis.</text>
</comment>
<dbReference type="Pfam" id="PF08245">
    <property type="entry name" value="Mur_ligase_M"/>
    <property type="match status" value="1"/>
</dbReference>
<name>A0A6N7X557_9FIRM</name>
<evidence type="ECO:0000313" key="13">
    <source>
        <dbReference type="EMBL" id="MST70757.1"/>
    </source>
</evidence>
<dbReference type="InterPro" id="IPR036565">
    <property type="entry name" value="Mur-like_cat_sf"/>
</dbReference>
<evidence type="ECO:0000256" key="3">
    <source>
        <dbReference type="ARBA" id="ARBA00022618"/>
    </source>
</evidence>
<dbReference type="InterPro" id="IPR013221">
    <property type="entry name" value="Mur_ligase_cen"/>
</dbReference>
<dbReference type="GO" id="GO:0000287">
    <property type="term" value="F:magnesium ion binding"/>
    <property type="evidence" value="ECO:0007669"/>
    <property type="project" value="UniProtKB-UniRule"/>
</dbReference>
<keyword evidence="5 8" id="KW-0573">Peptidoglycan synthesis</keyword>
<comment type="caution">
    <text evidence="13">The sequence shown here is derived from an EMBL/GenBank/DDBJ whole genome shotgun (WGS) entry which is preliminary data.</text>
</comment>
<comment type="subcellular location">
    <subcellularLocation>
        <location evidence="8 9">Cytoplasm</location>
    </subcellularLocation>
</comment>
<feature type="domain" description="Mur ligase central" evidence="12">
    <location>
        <begin position="87"/>
        <end position="286"/>
    </location>
</feature>
<keyword evidence="8" id="KW-0963">Cytoplasm</keyword>
<feature type="domain" description="Mur ligase C-terminal" evidence="11">
    <location>
        <begin position="309"/>
        <end position="437"/>
    </location>
</feature>
<dbReference type="GO" id="GO:0008360">
    <property type="term" value="P:regulation of cell shape"/>
    <property type="evidence" value="ECO:0007669"/>
    <property type="project" value="UniProtKB-KW"/>
</dbReference>
<dbReference type="EMBL" id="VUNA01000008">
    <property type="protein sequence ID" value="MST70757.1"/>
    <property type="molecule type" value="Genomic_DNA"/>
</dbReference>
<dbReference type="InterPro" id="IPR000713">
    <property type="entry name" value="Mur_ligase_N"/>
</dbReference>
<comment type="similarity">
    <text evidence="2 8">Belongs to the MurCDEF family. MurE subfamily.</text>
</comment>
<keyword evidence="14" id="KW-1185">Reference proteome</keyword>
<dbReference type="GO" id="GO:0009252">
    <property type="term" value="P:peptidoglycan biosynthetic process"/>
    <property type="evidence" value="ECO:0007669"/>
    <property type="project" value="UniProtKB-UniRule"/>
</dbReference>
<protein>
    <recommendedName>
        <fullName evidence="8">UDP-N-acetylmuramyl-tripeptide synthetase</fullName>
        <ecNumber evidence="8">6.3.2.-</ecNumber>
    </recommendedName>
    <alternativeName>
        <fullName evidence="8">UDP-MurNAc-tripeptide synthetase</fullName>
    </alternativeName>
</protein>
<dbReference type="Pfam" id="PF02875">
    <property type="entry name" value="Mur_ligase_C"/>
    <property type="match status" value="1"/>
</dbReference>
<dbReference type="UniPathway" id="UPA00219"/>
<dbReference type="NCBIfam" id="TIGR01085">
    <property type="entry name" value="murE"/>
    <property type="match status" value="1"/>
</dbReference>
<dbReference type="SUPFAM" id="SSF53623">
    <property type="entry name" value="MurD-like peptide ligases, catalytic domain"/>
    <property type="match status" value="1"/>
</dbReference>
<feature type="binding site" evidence="8">
    <location>
        <position position="164"/>
    </location>
    <ligand>
        <name>UDP-N-acetyl-alpha-D-muramoyl-L-alanyl-D-glutamate</name>
        <dbReference type="ChEBI" id="CHEBI:83900"/>
    </ligand>
</feature>
<keyword evidence="8" id="KW-0547">Nucleotide-binding</keyword>
<evidence type="ECO:0000259" key="10">
    <source>
        <dbReference type="Pfam" id="PF01225"/>
    </source>
</evidence>
<dbReference type="InterPro" id="IPR035911">
    <property type="entry name" value="MurE/MurF_N"/>
</dbReference>
<dbReference type="Gene3D" id="3.90.190.20">
    <property type="entry name" value="Mur ligase, C-terminal domain"/>
    <property type="match status" value="1"/>
</dbReference>
<dbReference type="EC" id="6.3.2.-" evidence="8"/>
<dbReference type="Gene3D" id="3.40.1190.10">
    <property type="entry name" value="Mur-like, catalytic domain"/>
    <property type="match status" value="1"/>
</dbReference>
<keyword evidence="7 8" id="KW-0961">Cell wall biogenesis/degradation</keyword>
<evidence type="ECO:0000256" key="2">
    <source>
        <dbReference type="ARBA" id="ARBA00005898"/>
    </source>
</evidence>
<feature type="domain" description="Mur ligase N-terminal catalytic" evidence="10">
    <location>
        <begin position="3"/>
        <end position="72"/>
    </location>
</feature>
<dbReference type="GO" id="GO:0005524">
    <property type="term" value="F:ATP binding"/>
    <property type="evidence" value="ECO:0007669"/>
    <property type="project" value="UniProtKB-UniRule"/>
</dbReference>
<feature type="modified residue" description="N6-carboxylysine" evidence="8">
    <location>
        <position position="198"/>
    </location>
</feature>
<dbReference type="SUPFAM" id="SSF63418">
    <property type="entry name" value="MurE/MurF N-terminal domain"/>
    <property type="match status" value="1"/>
</dbReference>
<dbReference type="InterPro" id="IPR036615">
    <property type="entry name" value="Mur_ligase_C_dom_sf"/>
</dbReference>
<comment type="function">
    <text evidence="8">Catalyzes the addition of an amino acid to the nucleotide precursor UDP-N-acetylmuramoyl-L-alanyl-D-glutamate (UMAG) in the biosynthesis of bacterial cell-wall peptidoglycan.</text>
</comment>
<comment type="caution">
    <text evidence="8">Lacks conserved residue(s) required for the propagation of feature annotation.</text>
</comment>
<keyword evidence="6 8" id="KW-0131">Cell cycle</keyword>
<feature type="binding site" evidence="8">
    <location>
        <begin position="131"/>
        <end position="132"/>
    </location>
    <ligand>
        <name>UDP-N-acetyl-alpha-D-muramoyl-L-alanyl-D-glutamate</name>
        <dbReference type="ChEBI" id="CHEBI:83900"/>
    </ligand>
</feature>
<dbReference type="GO" id="GO:0016881">
    <property type="term" value="F:acid-amino acid ligase activity"/>
    <property type="evidence" value="ECO:0007669"/>
    <property type="project" value="UniProtKB-UniRule"/>
</dbReference>
<evidence type="ECO:0000256" key="4">
    <source>
        <dbReference type="ARBA" id="ARBA00022960"/>
    </source>
</evidence>
<comment type="PTM">
    <text evidence="8">Carboxylation is probably crucial for Mg(2+) binding and, consequently, for the gamma-phosphate positioning of ATP.</text>
</comment>
<organism evidence="13 14">
    <name type="scientific">Mogibacterium kristiansenii</name>
    <dbReference type="NCBI Taxonomy" id="2606708"/>
    <lineage>
        <taxon>Bacteria</taxon>
        <taxon>Bacillati</taxon>
        <taxon>Bacillota</taxon>
        <taxon>Clostridia</taxon>
        <taxon>Peptostreptococcales</taxon>
        <taxon>Anaerovoracaceae</taxon>
        <taxon>Mogibacterium</taxon>
    </lineage>
</organism>
<dbReference type="GO" id="GO:0005737">
    <property type="term" value="C:cytoplasm"/>
    <property type="evidence" value="ECO:0007669"/>
    <property type="project" value="UniProtKB-SubCell"/>
</dbReference>
<keyword evidence="8 13" id="KW-0436">Ligase</keyword>
<evidence type="ECO:0000256" key="8">
    <source>
        <dbReference type="HAMAP-Rule" id="MF_00208"/>
    </source>
</evidence>
<keyword evidence="8" id="KW-0460">Magnesium</keyword>
<evidence type="ECO:0000256" key="5">
    <source>
        <dbReference type="ARBA" id="ARBA00022984"/>
    </source>
</evidence>
<evidence type="ECO:0000256" key="9">
    <source>
        <dbReference type="RuleBase" id="RU004135"/>
    </source>
</evidence>
<feature type="binding site" evidence="8">
    <location>
        <begin position="89"/>
        <end position="95"/>
    </location>
    <ligand>
        <name>ATP</name>
        <dbReference type="ChEBI" id="CHEBI:30616"/>
    </ligand>
</feature>
<dbReference type="HAMAP" id="MF_00208">
    <property type="entry name" value="MurE"/>
    <property type="match status" value="1"/>
</dbReference>
<accession>A0A6N7X557</accession>
<evidence type="ECO:0000313" key="14">
    <source>
        <dbReference type="Proteomes" id="UP000469424"/>
    </source>
</evidence>
<sequence length="470" mass="52811">MNLCIDSRKVQEGDMFFCIDGSALDGHDFAEQAVDNGAKVIIYEHDMPMKDQEGVIYIKVPSTLDALNEAAASLNGWPSKHLTMFGVTGTNGKSSISYLISKIYTKYKGECGYLGTIGGQMEGKKYDVPLTTPDIIPLQRTLEEMRRDGAEAASIEVSSHGLIQKRVGAVDFDYAIFTNLTREHLDYFKNMENYFQAKSLFFRNLKPTAVAMVNIDDPYGKRIEELCTGKFMSYAIEQPADYMAKDIVYSPEGMSFTLVHEGKEYPVTTNLQVTYNLYNLLAVAGTLDQAGLNLEDVIREFEYIPSIPGRMDEIRFGQDYRVIVDYAHTDDSYNKLLHYVRHDLPGIKRIITVSGAPGKRDAGNREIFGHYFSQYCDYSILTEEDCRDEAPKKVADEIAAGMKDGYPHEYIENRAEAIQAAVDMAQPGDIVLVLGKGAEKYLDGTTGKRYWEGDDVSARKAVQNRLEREK</sequence>
<keyword evidence="8" id="KW-0067">ATP-binding</keyword>
<comment type="cofactor">
    <cofactor evidence="8">
        <name>Mg(2+)</name>
        <dbReference type="ChEBI" id="CHEBI:18420"/>
    </cofactor>
</comment>
<dbReference type="RefSeq" id="WP_154554320.1">
    <property type="nucleotide sequence ID" value="NZ_VUNA01000008.1"/>
</dbReference>
<evidence type="ECO:0000259" key="11">
    <source>
        <dbReference type="Pfam" id="PF02875"/>
    </source>
</evidence>
<dbReference type="GO" id="GO:0051301">
    <property type="term" value="P:cell division"/>
    <property type="evidence" value="ECO:0007669"/>
    <property type="project" value="UniProtKB-KW"/>
</dbReference>
<evidence type="ECO:0000256" key="7">
    <source>
        <dbReference type="ARBA" id="ARBA00023316"/>
    </source>
</evidence>
<proteinExistence type="inferred from homology"/>
<reference evidence="13 14" key="1">
    <citation type="submission" date="2019-08" db="EMBL/GenBank/DDBJ databases">
        <title>In-depth cultivation of the pig gut microbiome towards novel bacterial diversity and tailored functional studies.</title>
        <authorList>
            <person name="Wylensek D."/>
            <person name="Hitch T.C.A."/>
            <person name="Clavel T."/>
        </authorList>
    </citation>
    <scope>NUCLEOTIDE SEQUENCE [LARGE SCALE GENOMIC DNA]</scope>
    <source>
        <strain evidence="13 14">WCA-MUC-591-APC-4B</strain>
    </source>
</reference>
<dbReference type="Proteomes" id="UP000469424">
    <property type="component" value="Unassembled WGS sequence"/>
</dbReference>
<dbReference type="GO" id="GO:0071555">
    <property type="term" value="P:cell wall organization"/>
    <property type="evidence" value="ECO:0007669"/>
    <property type="project" value="UniProtKB-KW"/>
</dbReference>
<keyword evidence="4 8" id="KW-0133">Cell shape</keyword>
<dbReference type="SUPFAM" id="SSF53244">
    <property type="entry name" value="MurD-like peptide ligases, peptide-binding domain"/>
    <property type="match status" value="1"/>
</dbReference>
<dbReference type="Gene3D" id="3.40.1390.10">
    <property type="entry name" value="MurE/MurF, N-terminal domain"/>
    <property type="match status" value="1"/>
</dbReference>
<keyword evidence="3 8" id="KW-0132">Cell division</keyword>
<dbReference type="InterPro" id="IPR004101">
    <property type="entry name" value="Mur_ligase_C"/>
</dbReference>
<evidence type="ECO:0000256" key="6">
    <source>
        <dbReference type="ARBA" id="ARBA00023306"/>
    </source>
</evidence>
<dbReference type="PANTHER" id="PTHR23135">
    <property type="entry name" value="MUR LIGASE FAMILY MEMBER"/>
    <property type="match status" value="1"/>
</dbReference>
<feature type="binding site" evidence="8">
    <location>
        <position position="166"/>
    </location>
    <ligand>
        <name>UDP-N-acetyl-alpha-D-muramoyl-L-alanyl-D-glutamate</name>
        <dbReference type="ChEBI" id="CHEBI:83900"/>
    </ligand>
</feature>
<evidence type="ECO:0000259" key="12">
    <source>
        <dbReference type="Pfam" id="PF08245"/>
    </source>
</evidence>